<organism evidence="3 4">
    <name type="scientific">Lactuca saligna</name>
    <name type="common">Willowleaf lettuce</name>
    <dbReference type="NCBI Taxonomy" id="75948"/>
    <lineage>
        <taxon>Eukaryota</taxon>
        <taxon>Viridiplantae</taxon>
        <taxon>Streptophyta</taxon>
        <taxon>Embryophyta</taxon>
        <taxon>Tracheophyta</taxon>
        <taxon>Spermatophyta</taxon>
        <taxon>Magnoliopsida</taxon>
        <taxon>eudicotyledons</taxon>
        <taxon>Gunneridae</taxon>
        <taxon>Pentapetalae</taxon>
        <taxon>asterids</taxon>
        <taxon>campanulids</taxon>
        <taxon>Asterales</taxon>
        <taxon>Asteraceae</taxon>
        <taxon>Cichorioideae</taxon>
        <taxon>Cichorieae</taxon>
        <taxon>Lactucinae</taxon>
        <taxon>Lactuca</taxon>
    </lineage>
</organism>
<evidence type="ECO:0000313" key="4">
    <source>
        <dbReference type="Proteomes" id="UP001177003"/>
    </source>
</evidence>
<protein>
    <recommendedName>
        <fullName evidence="2">PB1-like domain-containing protein</fullName>
    </recommendedName>
</protein>
<gene>
    <name evidence="3" type="ORF">LSALG_LOCUS5384</name>
</gene>
<evidence type="ECO:0000259" key="2">
    <source>
        <dbReference type="Pfam" id="PF26130"/>
    </source>
</evidence>
<dbReference type="AlphaFoldDB" id="A0AA35Y2L7"/>
<dbReference type="InterPro" id="IPR058594">
    <property type="entry name" value="PB1-like_dom_pln"/>
</dbReference>
<evidence type="ECO:0000256" key="1">
    <source>
        <dbReference type="SAM" id="MobiDB-lite"/>
    </source>
</evidence>
<accession>A0AA35Y2L7</accession>
<reference evidence="3" key="1">
    <citation type="submission" date="2023-04" db="EMBL/GenBank/DDBJ databases">
        <authorList>
            <person name="Vijverberg K."/>
            <person name="Xiong W."/>
            <person name="Schranz E."/>
        </authorList>
    </citation>
    <scope>NUCLEOTIDE SEQUENCE</scope>
</reference>
<name>A0AA35Y2L7_LACSI</name>
<dbReference type="Pfam" id="PF26130">
    <property type="entry name" value="PB1-like"/>
    <property type="match status" value="1"/>
</dbReference>
<proteinExistence type="predicted"/>
<feature type="region of interest" description="Disordered" evidence="1">
    <location>
        <begin position="147"/>
        <end position="175"/>
    </location>
</feature>
<sequence length="198" mass="22907">MWSIRLLDKPFNTKVAYDGHPTLFTINLYHGGELTKFPHVQYIDRSVNYVDMVDIYEFSVHELDAIMKGFRDGVPPMISYHFLVPSGDFHFGLKPLGNDDDLGTFSQYVRDHKIMRVYIEHGETKLLTYLMNPKHVRKVNIVEMDEIDENDDNENHTTKVQDLPSPPKSSPVEAQSLHVEVHDRKKELIANHFIEAAT</sequence>
<keyword evidence="4" id="KW-1185">Reference proteome</keyword>
<feature type="domain" description="PB1-like" evidence="2">
    <location>
        <begin position="23"/>
        <end position="121"/>
    </location>
</feature>
<dbReference type="EMBL" id="OX465086">
    <property type="protein sequence ID" value="CAI9264749.1"/>
    <property type="molecule type" value="Genomic_DNA"/>
</dbReference>
<evidence type="ECO:0000313" key="3">
    <source>
        <dbReference type="EMBL" id="CAI9264749.1"/>
    </source>
</evidence>
<dbReference type="Proteomes" id="UP001177003">
    <property type="component" value="Chromosome 0"/>
</dbReference>